<sequence length="510" mass="55758">MTDIEDLATLAAQFDHRNVRAPSSLEEVVSSGNCMGCGLCESIAGSEFLEMKVLPPKQRMRPVFHKALTPEIAAKALAACPGAQVGGIPGTRASSPYQASGEVAVRARTGWTPSTGLEAFVGKVVSIQKGYASDPETRFKAAAAGGLTTLASHLIDSKQVDFVVHVKACALYSDVSTQGSKLSFSSAEVFEGKGSRYGPVAPLKSLEDALKLNRPFAVVAKPCDINAVRNMAKVDARVDQLCKCLMTLSCGTYADNVCLDKFLTHHDMKHSEVEEFRWRGHGCPGDCPYVRTSDGREAAYDYVDFWFENGKESGPLTYQWRCKMCSDFIGYQADVVVMDCWPKGAPERRKEITDARKHEWDGWVLVIARSERGQAVVDSAKDAGVLTLGPAEGREVLETQPHQARRAASQLIRRMAHGSKYPLTQLEPNAAMRVAKWALDADFVDEVMNTGAPAPTIPDCAEQLRSILPAGEAWAEAILKMPDRHIAYHLDNYKGTLRRLERGDANETYA</sequence>
<keyword evidence="4" id="KW-1185">Reference proteome</keyword>
<proteinExistence type="predicted"/>
<evidence type="ECO:0000259" key="2">
    <source>
        <dbReference type="Pfam" id="PF04432"/>
    </source>
</evidence>
<feature type="domain" description="Coenzyme F420 hydrogenase/dehydrogenase beta subunit C-terminal" evidence="2">
    <location>
        <begin position="216"/>
        <end position="392"/>
    </location>
</feature>
<name>A0ABP0SVI2_9DINO</name>
<dbReference type="Proteomes" id="UP001642484">
    <property type="component" value="Unassembled WGS sequence"/>
</dbReference>
<dbReference type="PANTHER" id="PTHR31332">
    <property type="entry name" value="7-HYDROXYMETHYL CHLOROPHYLL A REDUCTASE, CHLOROPLASTIC"/>
    <property type="match status" value="1"/>
</dbReference>
<dbReference type="PANTHER" id="PTHR31332:SF0">
    <property type="entry name" value="7-HYDROXYMETHYL CHLOROPHYLL A REDUCTASE, CHLOROPLASTIC"/>
    <property type="match status" value="1"/>
</dbReference>
<evidence type="ECO:0000313" key="4">
    <source>
        <dbReference type="Proteomes" id="UP001642484"/>
    </source>
</evidence>
<dbReference type="EMBL" id="CAXAMN010028384">
    <property type="protein sequence ID" value="CAK9116417.1"/>
    <property type="molecule type" value="Genomic_DNA"/>
</dbReference>
<gene>
    <name evidence="3" type="ORF">CCMP2556_LOCUS54009</name>
</gene>
<dbReference type="InterPro" id="IPR045220">
    <property type="entry name" value="FRHB/FDHB/HCAR-like"/>
</dbReference>
<evidence type="ECO:0000259" key="1">
    <source>
        <dbReference type="Pfam" id="PF04422"/>
    </source>
</evidence>
<comment type="caution">
    <text evidence="3">The sequence shown here is derived from an EMBL/GenBank/DDBJ whole genome shotgun (WGS) entry which is preliminary data.</text>
</comment>
<evidence type="ECO:0000313" key="3">
    <source>
        <dbReference type="EMBL" id="CAK9116417.1"/>
    </source>
</evidence>
<dbReference type="Pfam" id="PF04422">
    <property type="entry name" value="FrhB_FdhB_N"/>
    <property type="match status" value="1"/>
</dbReference>
<reference evidence="3 4" key="1">
    <citation type="submission" date="2024-02" db="EMBL/GenBank/DDBJ databases">
        <authorList>
            <person name="Chen Y."/>
            <person name="Shah S."/>
            <person name="Dougan E. K."/>
            <person name="Thang M."/>
            <person name="Chan C."/>
        </authorList>
    </citation>
    <scope>NUCLEOTIDE SEQUENCE [LARGE SCALE GENOMIC DNA]</scope>
</reference>
<dbReference type="InterPro" id="IPR007525">
    <property type="entry name" value="FrhB_FdhB_C"/>
</dbReference>
<accession>A0ABP0SVI2</accession>
<protein>
    <recommendedName>
        <fullName evidence="5">Coenzyme F420 hydrogenase</fullName>
    </recommendedName>
</protein>
<organism evidence="3 4">
    <name type="scientific">Durusdinium trenchii</name>
    <dbReference type="NCBI Taxonomy" id="1381693"/>
    <lineage>
        <taxon>Eukaryota</taxon>
        <taxon>Sar</taxon>
        <taxon>Alveolata</taxon>
        <taxon>Dinophyceae</taxon>
        <taxon>Suessiales</taxon>
        <taxon>Symbiodiniaceae</taxon>
        <taxon>Durusdinium</taxon>
    </lineage>
</organism>
<evidence type="ECO:0008006" key="5">
    <source>
        <dbReference type="Google" id="ProtNLM"/>
    </source>
</evidence>
<dbReference type="Pfam" id="PF04432">
    <property type="entry name" value="FrhB_FdhB_C"/>
    <property type="match status" value="1"/>
</dbReference>
<feature type="domain" description="Coenzyme F420 hydrogenase/dehydrogenase beta subunit N-terminal" evidence="1">
    <location>
        <begin position="129"/>
        <end position="205"/>
    </location>
</feature>
<dbReference type="InterPro" id="IPR007516">
    <property type="entry name" value="Co_F420_Hydgase/DH_bsu_N"/>
</dbReference>